<organism evidence="4 5">
    <name type="scientific">Solimonas fluminis</name>
    <dbReference type="NCBI Taxonomy" id="2086571"/>
    <lineage>
        <taxon>Bacteria</taxon>
        <taxon>Pseudomonadati</taxon>
        <taxon>Pseudomonadota</taxon>
        <taxon>Gammaproteobacteria</taxon>
        <taxon>Nevskiales</taxon>
        <taxon>Nevskiaceae</taxon>
        <taxon>Solimonas</taxon>
    </lineage>
</organism>
<dbReference type="EMBL" id="PSNW01000005">
    <property type="protein sequence ID" value="PPE73929.1"/>
    <property type="molecule type" value="Genomic_DNA"/>
</dbReference>
<evidence type="ECO:0000256" key="1">
    <source>
        <dbReference type="SAM" id="Coils"/>
    </source>
</evidence>
<evidence type="ECO:0008006" key="6">
    <source>
        <dbReference type="Google" id="ProtNLM"/>
    </source>
</evidence>
<evidence type="ECO:0000313" key="5">
    <source>
        <dbReference type="Proteomes" id="UP000238220"/>
    </source>
</evidence>
<keyword evidence="3" id="KW-0732">Signal</keyword>
<sequence>MIKTTAPLLAAALLAALSLPVQSATEPTKPAKAQAKSGTYGKIQCWTDDQGNRACGDRVPPEYASKELETVDRQGRVVNTRSREKTAEEIAAEEKAAAEAAAAKVKAEKQAAYDKFLTDSYSSVKDLERARNERLATLDGRVNLANQSIEGSEASKADLQKRIDGMLKKGRPAAEQQKQLRDVEKALRDNRAAIAQMQKDRESVCSDFLRDIQRYQELKMGAAAYAGECPKPGSPVLAAVIEKPLPAAPKKKTDQDKKKDKKKDAKKDKKNKDAKKDKKPEE</sequence>
<evidence type="ECO:0000256" key="2">
    <source>
        <dbReference type="SAM" id="MobiDB-lite"/>
    </source>
</evidence>
<evidence type="ECO:0000313" key="4">
    <source>
        <dbReference type="EMBL" id="PPE73929.1"/>
    </source>
</evidence>
<feature type="coiled-coil region" evidence="1">
    <location>
        <begin position="173"/>
        <end position="200"/>
    </location>
</feature>
<protein>
    <recommendedName>
        <fullName evidence="6">DUF4124 domain-containing protein</fullName>
    </recommendedName>
</protein>
<feature type="chain" id="PRO_5015617399" description="DUF4124 domain-containing protein" evidence="3">
    <location>
        <begin position="24"/>
        <end position="282"/>
    </location>
</feature>
<dbReference type="Proteomes" id="UP000238220">
    <property type="component" value="Unassembled WGS sequence"/>
</dbReference>
<evidence type="ECO:0000256" key="3">
    <source>
        <dbReference type="SAM" id="SignalP"/>
    </source>
</evidence>
<feature type="signal peptide" evidence="3">
    <location>
        <begin position="1"/>
        <end position="23"/>
    </location>
</feature>
<reference evidence="4 5" key="1">
    <citation type="submission" date="2018-02" db="EMBL/GenBank/DDBJ databases">
        <title>Genome sequencing of Solimonas sp. HR-BB.</title>
        <authorList>
            <person name="Lee Y."/>
            <person name="Jeon C.O."/>
        </authorList>
    </citation>
    <scope>NUCLEOTIDE SEQUENCE [LARGE SCALE GENOMIC DNA]</scope>
    <source>
        <strain evidence="4 5">HR-BB</strain>
    </source>
</reference>
<dbReference type="OrthoDB" id="7064973at2"/>
<feature type="region of interest" description="Disordered" evidence="2">
    <location>
        <begin position="229"/>
        <end position="282"/>
    </location>
</feature>
<comment type="caution">
    <text evidence="4">The sequence shown here is derived from an EMBL/GenBank/DDBJ whole genome shotgun (WGS) entry which is preliminary data.</text>
</comment>
<dbReference type="AlphaFoldDB" id="A0A2S5TG51"/>
<feature type="coiled-coil region" evidence="1">
    <location>
        <begin position="83"/>
        <end position="115"/>
    </location>
</feature>
<feature type="compositionally biased region" description="Basic and acidic residues" evidence="2">
    <location>
        <begin position="251"/>
        <end position="282"/>
    </location>
</feature>
<dbReference type="RefSeq" id="WP_104230443.1">
    <property type="nucleotide sequence ID" value="NZ_PSNW01000005.1"/>
</dbReference>
<accession>A0A2S5TG51</accession>
<keyword evidence="5" id="KW-1185">Reference proteome</keyword>
<gene>
    <name evidence="4" type="ORF">C3942_11060</name>
</gene>
<name>A0A2S5TG51_9GAMM</name>
<keyword evidence="1" id="KW-0175">Coiled coil</keyword>
<proteinExistence type="predicted"/>